<dbReference type="EMBL" id="CAJOAY010000033">
    <property type="protein sequence ID" value="CAF3499163.1"/>
    <property type="molecule type" value="Genomic_DNA"/>
</dbReference>
<dbReference type="PROSITE" id="PS50089">
    <property type="entry name" value="ZF_RING_2"/>
    <property type="match status" value="1"/>
</dbReference>
<evidence type="ECO:0000256" key="3">
    <source>
        <dbReference type="ARBA" id="ARBA00022833"/>
    </source>
</evidence>
<evidence type="ECO:0000256" key="5">
    <source>
        <dbReference type="SAM" id="Phobius"/>
    </source>
</evidence>
<comment type="caution">
    <text evidence="7">The sequence shown here is derived from an EMBL/GenBank/DDBJ whole genome shotgun (WGS) entry which is preliminary data.</text>
</comment>
<keyword evidence="1" id="KW-0479">Metal-binding</keyword>
<reference evidence="7" key="1">
    <citation type="submission" date="2021-02" db="EMBL/GenBank/DDBJ databases">
        <authorList>
            <person name="Nowell W R."/>
        </authorList>
    </citation>
    <scope>NUCLEOTIDE SEQUENCE</scope>
</reference>
<name>A0A814PE96_9BILA</name>
<evidence type="ECO:0000259" key="6">
    <source>
        <dbReference type="PROSITE" id="PS50089"/>
    </source>
</evidence>
<dbReference type="Gene3D" id="3.30.40.10">
    <property type="entry name" value="Zinc/RING finger domain, C3HC4 (zinc finger)"/>
    <property type="match status" value="1"/>
</dbReference>
<dbReference type="GO" id="GO:0008270">
    <property type="term" value="F:zinc ion binding"/>
    <property type="evidence" value="ECO:0007669"/>
    <property type="project" value="UniProtKB-KW"/>
</dbReference>
<dbReference type="AlphaFoldDB" id="A0A814PE96"/>
<feature type="domain" description="RING-type" evidence="6">
    <location>
        <begin position="95"/>
        <end position="136"/>
    </location>
</feature>
<keyword evidence="2 4" id="KW-0863">Zinc-finger</keyword>
<evidence type="ECO:0000256" key="2">
    <source>
        <dbReference type="ARBA" id="ARBA00022771"/>
    </source>
</evidence>
<keyword evidence="3" id="KW-0862">Zinc</keyword>
<keyword evidence="5" id="KW-0812">Transmembrane</keyword>
<keyword evidence="5" id="KW-1133">Transmembrane helix</keyword>
<feature type="transmembrane region" description="Helical" evidence="5">
    <location>
        <begin position="6"/>
        <end position="29"/>
    </location>
</feature>
<dbReference type="GO" id="GO:0061630">
    <property type="term" value="F:ubiquitin protein ligase activity"/>
    <property type="evidence" value="ECO:0007669"/>
    <property type="project" value="TreeGrafter"/>
</dbReference>
<evidence type="ECO:0000313" key="8">
    <source>
        <dbReference type="EMBL" id="CAF3499163.1"/>
    </source>
</evidence>
<proteinExistence type="predicted"/>
<accession>A0A814PE96</accession>
<dbReference type="PANTHER" id="PTHR22696:SF1">
    <property type="entry name" value="E3 UBIQUITIN-PROTEIN LIGASE RNF26"/>
    <property type="match status" value="1"/>
</dbReference>
<dbReference type="Proteomes" id="UP000663881">
    <property type="component" value="Unassembled WGS sequence"/>
</dbReference>
<dbReference type="SUPFAM" id="SSF57850">
    <property type="entry name" value="RING/U-box"/>
    <property type="match status" value="1"/>
</dbReference>
<sequence>MIDSLLLLLLNKVNIIISICLAIGSFYLLKKFIFRQSIVVKNNHSRTINNVVNDDDDDDYTPFQFNVDKRSARPSYARFTRRNLQQELINDSNSCIVCWNEKKTVVLLPCKHLCVCVSCSKKLWNNTQRRTCPICRNDIDNLLEVFM</sequence>
<organism evidence="7 9">
    <name type="scientific">Adineta steineri</name>
    <dbReference type="NCBI Taxonomy" id="433720"/>
    <lineage>
        <taxon>Eukaryota</taxon>
        <taxon>Metazoa</taxon>
        <taxon>Spiralia</taxon>
        <taxon>Gnathifera</taxon>
        <taxon>Rotifera</taxon>
        <taxon>Eurotatoria</taxon>
        <taxon>Bdelloidea</taxon>
        <taxon>Adinetida</taxon>
        <taxon>Adinetidae</taxon>
        <taxon>Adineta</taxon>
    </lineage>
</organism>
<dbReference type="OrthoDB" id="1711136at2759"/>
<dbReference type="InterPro" id="IPR013083">
    <property type="entry name" value="Znf_RING/FYVE/PHD"/>
</dbReference>
<dbReference type="EMBL" id="CAJNON010000209">
    <property type="protein sequence ID" value="CAF1105011.1"/>
    <property type="molecule type" value="Genomic_DNA"/>
</dbReference>
<keyword evidence="5" id="KW-0472">Membrane</keyword>
<gene>
    <name evidence="8" type="ORF">OKA104_LOCUS1396</name>
    <name evidence="7" type="ORF">VCS650_LOCUS20315</name>
</gene>
<dbReference type="Pfam" id="PF13920">
    <property type="entry name" value="zf-C3HC4_3"/>
    <property type="match status" value="1"/>
</dbReference>
<dbReference type="SMART" id="SM00184">
    <property type="entry name" value="RING"/>
    <property type="match status" value="1"/>
</dbReference>
<dbReference type="InterPro" id="IPR001841">
    <property type="entry name" value="Znf_RING"/>
</dbReference>
<protein>
    <recommendedName>
        <fullName evidence="6">RING-type domain-containing protein</fullName>
    </recommendedName>
</protein>
<evidence type="ECO:0000256" key="1">
    <source>
        <dbReference type="ARBA" id="ARBA00022723"/>
    </source>
</evidence>
<evidence type="ECO:0000256" key="4">
    <source>
        <dbReference type="PROSITE-ProRule" id="PRU00175"/>
    </source>
</evidence>
<dbReference type="GO" id="GO:0006511">
    <property type="term" value="P:ubiquitin-dependent protein catabolic process"/>
    <property type="evidence" value="ECO:0007669"/>
    <property type="project" value="TreeGrafter"/>
</dbReference>
<dbReference type="PANTHER" id="PTHR22696">
    <property type="entry name" value="E3 UBIQUITIN-PROTEIN LIGASE RNF26"/>
    <property type="match status" value="1"/>
</dbReference>
<dbReference type="Proteomes" id="UP000663891">
    <property type="component" value="Unassembled WGS sequence"/>
</dbReference>
<evidence type="ECO:0000313" key="7">
    <source>
        <dbReference type="EMBL" id="CAF1105011.1"/>
    </source>
</evidence>
<dbReference type="FunFam" id="1.10.1170.10:FF:000002">
    <property type="entry name" value="Baculoviral IAP repeat containing 7"/>
    <property type="match status" value="1"/>
</dbReference>
<evidence type="ECO:0000313" key="9">
    <source>
        <dbReference type="Proteomes" id="UP000663891"/>
    </source>
</evidence>
<dbReference type="GO" id="GO:0016567">
    <property type="term" value="P:protein ubiquitination"/>
    <property type="evidence" value="ECO:0007669"/>
    <property type="project" value="TreeGrafter"/>
</dbReference>